<evidence type="ECO:0000313" key="10">
    <source>
        <dbReference type="EnsemblProtists" id="HpaP805015"/>
    </source>
</evidence>
<dbReference type="GO" id="GO:0006398">
    <property type="term" value="P:mRNA 3'-end processing by stem-loop binding and cleavage"/>
    <property type="evidence" value="ECO:0007669"/>
    <property type="project" value="TreeGrafter"/>
</dbReference>
<evidence type="ECO:0000256" key="4">
    <source>
        <dbReference type="ARBA" id="ARBA00022801"/>
    </source>
</evidence>
<dbReference type="GO" id="GO:0004534">
    <property type="term" value="F:5'-3' RNA exonuclease activity"/>
    <property type="evidence" value="ECO:0007669"/>
    <property type="project" value="TreeGrafter"/>
</dbReference>
<evidence type="ECO:0000259" key="9">
    <source>
        <dbReference type="SMART" id="SM01098"/>
    </source>
</evidence>
<dbReference type="SMART" id="SM01098">
    <property type="entry name" value="CPSF73-100_C"/>
    <property type="match status" value="1"/>
</dbReference>
<dbReference type="VEuPathDB" id="FungiDB:HpaG805015"/>
<protein>
    <recommendedName>
        <fullName evidence="12">Cleavage and polyadenylation specificity factor subunit 3</fullName>
    </recommendedName>
</protein>
<dbReference type="GO" id="GO:0004521">
    <property type="term" value="F:RNA endonuclease activity"/>
    <property type="evidence" value="ECO:0007669"/>
    <property type="project" value="TreeGrafter"/>
</dbReference>
<dbReference type="OMA" id="CKQHITL"/>
<dbReference type="AlphaFoldDB" id="M4BFE6"/>
<dbReference type="Pfam" id="PF16661">
    <property type="entry name" value="Lactamase_B_6"/>
    <property type="match status" value="1"/>
</dbReference>
<dbReference type="InterPro" id="IPR011108">
    <property type="entry name" value="RMMBL"/>
</dbReference>
<feature type="compositionally biased region" description="Basic and acidic residues" evidence="6">
    <location>
        <begin position="686"/>
        <end position="698"/>
    </location>
</feature>
<dbReference type="SMART" id="SM01027">
    <property type="entry name" value="Beta-Casp"/>
    <property type="match status" value="1"/>
</dbReference>
<dbReference type="Gene3D" id="3.60.15.10">
    <property type="entry name" value="Ribonuclease Z/Hydroxyacylglutathione hydrolase-like"/>
    <property type="match status" value="1"/>
</dbReference>
<feature type="domain" description="Pre-mRNA 3'-end-processing endonuclease polyadenylation factor C-term" evidence="9">
    <location>
        <begin position="482"/>
        <end position="798"/>
    </location>
</feature>
<comment type="subcellular location">
    <subcellularLocation>
        <location evidence="1">Nucleus</location>
    </subcellularLocation>
</comment>
<proteinExistence type="predicted"/>
<dbReference type="EMBL" id="JH598203">
    <property type="status" value="NOT_ANNOTATED_CDS"/>
    <property type="molecule type" value="Genomic_DNA"/>
</dbReference>
<keyword evidence="5" id="KW-0539">Nucleus</keyword>
<dbReference type="SMART" id="SM00849">
    <property type="entry name" value="Lactamase_B"/>
    <property type="match status" value="1"/>
</dbReference>
<accession>M4BFE6</accession>
<dbReference type="PANTHER" id="PTHR11203:SF11">
    <property type="entry name" value="CLEAVAGE AND POLYADENYLATION SPECIFICITY FACTOR SUBUNIT 3"/>
    <property type="match status" value="1"/>
</dbReference>
<dbReference type="PANTHER" id="PTHR11203">
    <property type="entry name" value="CLEAVAGE AND POLYADENYLATION SPECIFICITY FACTOR FAMILY MEMBER"/>
    <property type="match status" value="1"/>
</dbReference>
<dbReference type="Pfam" id="PF11718">
    <property type="entry name" value="CPSF73-100_C"/>
    <property type="match status" value="1"/>
</dbReference>
<feature type="domain" description="Metallo-beta-lactamase" evidence="7">
    <location>
        <begin position="29"/>
        <end position="239"/>
    </location>
</feature>
<keyword evidence="4" id="KW-0378">Hydrolase</keyword>
<dbReference type="InParanoid" id="M4BFE6"/>
<dbReference type="EnsemblProtists" id="HpaT805015">
    <property type="protein sequence ID" value="HpaP805015"/>
    <property type="gene ID" value="HpaG805015"/>
</dbReference>
<evidence type="ECO:0000256" key="6">
    <source>
        <dbReference type="SAM" id="MobiDB-lite"/>
    </source>
</evidence>
<dbReference type="eggNOG" id="KOG1137">
    <property type="taxonomic scope" value="Eukaryota"/>
</dbReference>
<sequence>MSKRRLAEEAADERHIMRIMPLGAGNEVGRSCIVLKFKGKTIMLDCGVHPGYSGHGSLPFFDGVEAEEIDLLLITHFHIDHVAALPHFTEKTNFKGRVFMTHPTKAVMQMMLRDFLRVSNISVDDQIYDDKDLNNCVAKVEIIDFHQEMMHNGIKFTPYNAGHVLGACMYLVEIGGVKVLYTGDYSLENDRHLMAAELPACSPDVLIVESTYGVQVHQSVVEREGRFTGQVEAVVRRGGRCLIPVFALGRTQELLLILDEHWRLHPDLQDIPIYFASKLAAKALRVYQTYINMMNDRIRKQIAISNPFQFEHISNLKSMEDFDDSGPSVVMASPGMLQSGVSRQLFERWCSDKRNACLIPGYVVEGTLAKKILSEPTEIAALDGRIIPMNCTVEYISFSAHADFVGTSGFVEKLTPPNIVLVHGEKNEMMRLKSALNKKFNDPKIYHPSIFTPANMQEIVLEFKGEKIAKAIGGLASDQPKNGKVISGLLVEVDSQTHLMDKADLSTYTKLISSSIAQKQHVPFEYNSFGVLITFIRQMYEDVVHIEEENRVVVCKQVVVTRCAGTTGVTEKLVVEWTSAPTADMIADSVIALAMHAQASPASFKLSGQPVAACPHDHSKKSDGCMDGVNGKDDVCDDAVHVVGDVSKDEQERSPVIKSTDSTDESALEPLVEKENTRPELPAETEDTKPELPIEKEDMKLEPPVEKDDMKPELEKAAWELGEADQDALNLLVLFRLLKDQYGDVDLDFETNKIHVRTPSGIDAVVDHASQDVECEDVPFKLKLQSTVRRIENALKPIATS</sequence>
<keyword evidence="11" id="KW-1185">Reference proteome</keyword>
<evidence type="ECO:0000256" key="5">
    <source>
        <dbReference type="ARBA" id="ARBA00023242"/>
    </source>
</evidence>
<dbReference type="Pfam" id="PF07521">
    <property type="entry name" value="RMMBL"/>
    <property type="match status" value="1"/>
</dbReference>
<evidence type="ECO:0000256" key="3">
    <source>
        <dbReference type="ARBA" id="ARBA00022722"/>
    </source>
</evidence>
<dbReference type="FunCoup" id="M4BFE6">
    <property type="interactions" value="559"/>
</dbReference>
<feature type="compositionally biased region" description="Basic and acidic residues" evidence="6">
    <location>
        <begin position="644"/>
        <end position="655"/>
    </location>
</feature>
<name>M4BFE6_HYAAE</name>
<dbReference type="GO" id="GO:0005847">
    <property type="term" value="C:mRNA cleavage and polyadenylation specificity factor complex"/>
    <property type="evidence" value="ECO:0007669"/>
    <property type="project" value="TreeGrafter"/>
</dbReference>
<dbReference type="FunFam" id="3.40.50.10890:FF:000001">
    <property type="entry name" value="Cleavage and polyadenylation specificity factor subunit 3"/>
    <property type="match status" value="1"/>
</dbReference>
<evidence type="ECO:0008006" key="12">
    <source>
        <dbReference type="Google" id="ProtNLM"/>
    </source>
</evidence>
<dbReference type="InterPro" id="IPR036866">
    <property type="entry name" value="RibonucZ/Hydroxyglut_hydro"/>
</dbReference>
<dbReference type="CDD" id="cd16292">
    <property type="entry name" value="CPSF3-like_MBL-fold"/>
    <property type="match status" value="1"/>
</dbReference>
<dbReference type="GO" id="GO:0003723">
    <property type="term" value="F:RNA binding"/>
    <property type="evidence" value="ECO:0007669"/>
    <property type="project" value="TreeGrafter"/>
</dbReference>
<evidence type="ECO:0000256" key="2">
    <source>
        <dbReference type="ARBA" id="ARBA00022664"/>
    </source>
</evidence>
<dbReference type="Proteomes" id="UP000011713">
    <property type="component" value="Unassembled WGS sequence"/>
</dbReference>
<dbReference type="HOGENOM" id="CLU_009673_2_3_1"/>
<dbReference type="SUPFAM" id="SSF56281">
    <property type="entry name" value="Metallo-hydrolase/oxidoreductase"/>
    <property type="match status" value="1"/>
</dbReference>
<keyword evidence="2" id="KW-0507">mRNA processing</keyword>
<reference evidence="10" key="2">
    <citation type="submission" date="2015-06" db="UniProtKB">
        <authorList>
            <consortium name="EnsemblProtists"/>
        </authorList>
    </citation>
    <scope>IDENTIFICATION</scope>
    <source>
        <strain evidence="10">Emoy2</strain>
    </source>
</reference>
<evidence type="ECO:0000259" key="8">
    <source>
        <dbReference type="SMART" id="SM01027"/>
    </source>
</evidence>
<keyword evidence="3" id="KW-0540">Nuclease</keyword>
<dbReference type="Gene3D" id="3.40.50.10890">
    <property type="match status" value="1"/>
</dbReference>
<dbReference type="InterPro" id="IPR050698">
    <property type="entry name" value="MBL"/>
</dbReference>
<dbReference type="STRING" id="559515.M4BFE6"/>
<dbReference type="InterPro" id="IPR001279">
    <property type="entry name" value="Metallo-B-lactamas"/>
</dbReference>
<organism evidence="10 11">
    <name type="scientific">Hyaloperonospora arabidopsidis (strain Emoy2)</name>
    <name type="common">Downy mildew agent</name>
    <name type="synonym">Peronospora arabidopsidis</name>
    <dbReference type="NCBI Taxonomy" id="559515"/>
    <lineage>
        <taxon>Eukaryota</taxon>
        <taxon>Sar</taxon>
        <taxon>Stramenopiles</taxon>
        <taxon>Oomycota</taxon>
        <taxon>Peronosporomycetes</taxon>
        <taxon>Peronosporales</taxon>
        <taxon>Peronosporaceae</taxon>
        <taxon>Hyaloperonospora</taxon>
    </lineage>
</organism>
<evidence type="ECO:0000313" key="11">
    <source>
        <dbReference type="Proteomes" id="UP000011713"/>
    </source>
</evidence>
<feature type="region of interest" description="Disordered" evidence="6">
    <location>
        <begin position="644"/>
        <end position="698"/>
    </location>
</feature>
<reference evidence="11" key="1">
    <citation type="journal article" date="2010" name="Science">
        <title>Signatures of adaptation to obligate biotrophy in the Hyaloperonospora arabidopsidis genome.</title>
        <authorList>
            <person name="Baxter L."/>
            <person name="Tripathy S."/>
            <person name="Ishaque N."/>
            <person name="Boot N."/>
            <person name="Cabral A."/>
            <person name="Kemen E."/>
            <person name="Thines M."/>
            <person name="Ah-Fong A."/>
            <person name="Anderson R."/>
            <person name="Badejoko W."/>
            <person name="Bittner-Eddy P."/>
            <person name="Boore J.L."/>
            <person name="Chibucos M.C."/>
            <person name="Coates M."/>
            <person name="Dehal P."/>
            <person name="Delehaunty K."/>
            <person name="Dong S."/>
            <person name="Downton P."/>
            <person name="Dumas B."/>
            <person name="Fabro G."/>
            <person name="Fronick C."/>
            <person name="Fuerstenberg S.I."/>
            <person name="Fulton L."/>
            <person name="Gaulin E."/>
            <person name="Govers F."/>
            <person name="Hughes L."/>
            <person name="Humphray S."/>
            <person name="Jiang R.H."/>
            <person name="Judelson H."/>
            <person name="Kamoun S."/>
            <person name="Kyung K."/>
            <person name="Meijer H."/>
            <person name="Minx P."/>
            <person name="Morris P."/>
            <person name="Nelson J."/>
            <person name="Phuntumart V."/>
            <person name="Qutob D."/>
            <person name="Rehmany A."/>
            <person name="Rougon-Cardoso A."/>
            <person name="Ryden P."/>
            <person name="Torto-Alalibo T."/>
            <person name="Studholme D."/>
            <person name="Wang Y."/>
            <person name="Win J."/>
            <person name="Wood J."/>
            <person name="Clifton S.W."/>
            <person name="Rogers J."/>
            <person name="Van den Ackerveken G."/>
            <person name="Jones J.D."/>
            <person name="McDowell J.M."/>
            <person name="Beynon J."/>
            <person name="Tyler B.M."/>
        </authorList>
    </citation>
    <scope>NUCLEOTIDE SEQUENCE [LARGE SCALE GENOMIC DNA]</scope>
    <source>
        <strain evidence="11">Emoy2</strain>
    </source>
</reference>
<evidence type="ECO:0000259" key="7">
    <source>
        <dbReference type="SMART" id="SM00849"/>
    </source>
</evidence>
<dbReference type="Pfam" id="PF10996">
    <property type="entry name" value="Beta-Casp"/>
    <property type="match status" value="1"/>
</dbReference>
<dbReference type="InterPro" id="IPR022712">
    <property type="entry name" value="Beta_Casp"/>
</dbReference>
<dbReference type="InterPro" id="IPR021718">
    <property type="entry name" value="CPSF73-100_C"/>
</dbReference>
<feature type="domain" description="Beta-Casp" evidence="8">
    <location>
        <begin position="251"/>
        <end position="372"/>
    </location>
</feature>
<evidence type="ECO:0000256" key="1">
    <source>
        <dbReference type="ARBA" id="ARBA00004123"/>
    </source>
</evidence>